<dbReference type="EMBL" id="BTSY01000002">
    <property type="protein sequence ID" value="GMT16414.1"/>
    <property type="molecule type" value="Genomic_DNA"/>
</dbReference>
<dbReference type="EMBL" id="BTSY01000001">
    <property type="protein sequence ID" value="GMT12613.1"/>
    <property type="molecule type" value="Genomic_DNA"/>
</dbReference>
<evidence type="ECO:0000313" key="4">
    <source>
        <dbReference type="EMBL" id="GMT16467.1"/>
    </source>
</evidence>
<dbReference type="EMBL" id="BTSY01000003">
    <property type="protein sequence ID" value="GMT17607.1"/>
    <property type="molecule type" value="Genomic_DNA"/>
</dbReference>
<evidence type="ECO:0000313" key="5">
    <source>
        <dbReference type="EMBL" id="GMT17607.1"/>
    </source>
</evidence>
<evidence type="ECO:0000313" key="7">
    <source>
        <dbReference type="EMBL" id="GMT37927.1"/>
    </source>
</evidence>
<proteinExistence type="predicted"/>
<gene>
    <name evidence="6" type="ORF">PFISCL1PPCAC_29183</name>
    <name evidence="7" type="ORF">PFISCL1PPCAC_29224</name>
    <name evidence="1" type="ORF">PFISCL1PPCAC_3910</name>
    <name evidence="2" type="ORF">PFISCL1PPCAC_7711</name>
    <name evidence="3" type="ORF">PFISCL1PPCAC_7715</name>
    <name evidence="4" type="ORF">PFISCL1PPCAC_7764</name>
    <name evidence="5" type="ORF">PFISCL1PPCAC_8904</name>
</gene>
<evidence type="ECO:0000313" key="2">
    <source>
        <dbReference type="EMBL" id="GMT16414.1"/>
    </source>
</evidence>
<sequence>FFFFFFSKQRPLVVNACHLSSLYYSPSIVFSPPASFINRLLLCRILTLLPLFVSSLFIPFPTDNRFGLSRITVAGTVISLSLDLLSSRLLNFSSPLLSSRHLQPQHSILVLPMSPLSLALFVS</sequence>
<evidence type="ECO:0000313" key="6">
    <source>
        <dbReference type="EMBL" id="GMT37886.1"/>
    </source>
</evidence>
<name>A0AAV5X0G8_9BILA</name>
<evidence type="ECO:0000313" key="1">
    <source>
        <dbReference type="EMBL" id="GMT12613.1"/>
    </source>
</evidence>
<evidence type="ECO:0000313" key="3">
    <source>
        <dbReference type="EMBL" id="GMT16418.1"/>
    </source>
</evidence>
<reference evidence="6" key="1">
    <citation type="submission" date="2023-10" db="EMBL/GenBank/DDBJ databases">
        <title>Genome assembly of Pristionchus species.</title>
        <authorList>
            <person name="Yoshida K."/>
            <person name="Sommer R.J."/>
        </authorList>
    </citation>
    <scope>NUCLEOTIDE SEQUENCE</scope>
    <source>
        <strain evidence="6">RS5133</strain>
    </source>
</reference>
<dbReference type="Proteomes" id="UP001432322">
    <property type="component" value="Unassembled WGS sequence"/>
</dbReference>
<feature type="non-terminal residue" evidence="6">
    <location>
        <position position="1"/>
    </location>
</feature>
<feature type="non-terminal residue" evidence="6">
    <location>
        <position position="123"/>
    </location>
</feature>
<dbReference type="EMBL" id="BTSY01000002">
    <property type="protein sequence ID" value="GMT16467.1"/>
    <property type="molecule type" value="Genomic_DNA"/>
</dbReference>
<dbReference type="EMBL" id="BTSY01000320">
    <property type="protein sequence ID" value="GMT37886.1"/>
    <property type="molecule type" value="Genomic_DNA"/>
</dbReference>
<evidence type="ECO:0000313" key="8">
    <source>
        <dbReference type="Proteomes" id="UP001432322"/>
    </source>
</evidence>
<dbReference type="EMBL" id="BTSY01000002">
    <property type="protein sequence ID" value="GMT16418.1"/>
    <property type="molecule type" value="Genomic_DNA"/>
</dbReference>
<dbReference type="EMBL" id="BTSY01000345">
    <property type="protein sequence ID" value="GMT37927.1"/>
    <property type="molecule type" value="Genomic_DNA"/>
</dbReference>
<comment type="caution">
    <text evidence="6">The sequence shown here is derived from an EMBL/GenBank/DDBJ whole genome shotgun (WGS) entry which is preliminary data.</text>
</comment>
<protein>
    <submittedName>
        <fullName evidence="6">Uncharacterized protein</fullName>
    </submittedName>
</protein>
<accession>A0AAV5X0G8</accession>
<dbReference type="AlphaFoldDB" id="A0AAV5X0G8"/>
<keyword evidence="8" id="KW-1185">Reference proteome</keyword>
<organism evidence="6 8">
    <name type="scientific">Pristionchus fissidentatus</name>
    <dbReference type="NCBI Taxonomy" id="1538716"/>
    <lineage>
        <taxon>Eukaryota</taxon>
        <taxon>Metazoa</taxon>
        <taxon>Ecdysozoa</taxon>
        <taxon>Nematoda</taxon>
        <taxon>Chromadorea</taxon>
        <taxon>Rhabditida</taxon>
        <taxon>Rhabditina</taxon>
        <taxon>Diplogasteromorpha</taxon>
        <taxon>Diplogasteroidea</taxon>
        <taxon>Neodiplogasteridae</taxon>
        <taxon>Pristionchus</taxon>
    </lineage>
</organism>